<dbReference type="RefSeq" id="WP_186805097.1">
    <property type="nucleotide sequence ID" value="NZ_BJUY01000009.1"/>
</dbReference>
<evidence type="ECO:0000313" key="2">
    <source>
        <dbReference type="Proteomes" id="UP000321662"/>
    </source>
</evidence>
<reference evidence="1 2" key="1">
    <citation type="submission" date="2019-07" db="EMBL/GenBank/DDBJ databases">
        <title>Whole genome shotgun sequence of Alkalibacterium kapii NBRC 103247.</title>
        <authorList>
            <person name="Hosoyama A."/>
            <person name="Uohara A."/>
            <person name="Ohji S."/>
            <person name="Ichikawa N."/>
        </authorList>
    </citation>
    <scope>NUCLEOTIDE SEQUENCE [LARGE SCALE GENOMIC DNA]</scope>
    <source>
        <strain evidence="1 2">NBRC 103247</strain>
    </source>
</reference>
<proteinExistence type="predicted"/>
<dbReference type="EMBL" id="BJUY01000009">
    <property type="protein sequence ID" value="GEK91332.1"/>
    <property type="molecule type" value="Genomic_DNA"/>
</dbReference>
<organism evidence="1 2">
    <name type="scientific">Alkalibacterium kapii</name>
    <dbReference type="NCBI Taxonomy" id="426704"/>
    <lineage>
        <taxon>Bacteria</taxon>
        <taxon>Bacillati</taxon>
        <taxon>Bacillota</taxon>
        <taxon>Bacilli</taxon>
        <taxon>Lactobacillales</taxon>
        <taxon>Carnobacteriaceae</taxon>
        <taxon>Alkalibacterium</taxon>
    </lineage>
</organism>
<keyword evidence="2" id="KW-1185">Reference proteome</keyword>
<comment type="caution">
    <text evidence="1">The sequence shown here is derived from an EMBL/GenBank/DDBJ whole genome shotgun (WGS) entry which is preliminary data.</text>
</comment>
<gene>
    <name evidence="1" type="ORF">AKA01nite_09540</name>
</gene>
<sequence length="54" mass="6557">MALGAGVNFPKLFLIYHLTDKRPIPEPKWNTRMIRYRESVFYHNDTSEKEPDFW</sequence>
<evidence type="ECO:0000313" key="1">
    <source>
        <dbReference type="EMBL" id="GEK91332.1"/>
    </source>
</evidence>
<name>A0A511AUF5_9LACT</name>
<dbReference type="AlphaFoldDB" id="A0A511AUF5"/>
<protein>
    <submittedName>
        <fullName evidence="1">Uncharacterized protein</fullName>
    </submittedName>
</protein>
<accession>A0A511AUF5</accession>
<dbReference type="Proteomes" id="UP000321662">
    <property type="component" value="Unassembled WGS sequence"/>
</dbReference>